<dbReference type="EMBL" id="CM007647">
    <property type="protein sequence ID" value="ONM08989.1"/>
    <property type="molecule type" value="Genomic_DNA"/>
</dbReference>
<dbReference type="EMBL" id="CM007647">
    <property type="protein sequence ID" value="ONM08985.1"/>
    <property type="molecule type" value="Genomic_DNA"/>
</dbReference>
<gene>
    <name evidence="2" type="ORF">ZEAMMB73_Zm00001d033937</name>
    <name evidence="1" type="ORF">ZEAMMB73_Zm00001d045462</name>
</gene>
<evidence type="ECO:0000313" key="1">
    <source>
        <dbReference type="EMBL" id="AQL02305.1"/>
    </source>
</evidence>
<proteinExistence type="predicted"/>
<dbReference type="EMBL" id="CM000785">
    <property type="protein sequence ID" value="AQL02321.1"/>
    <property type="molecule type" value="Genomic_DNA"/>
</dbReference>
<dbReference type="EMBL" id="CM007647">
    <property type="protein sequence ID" value="ONM08993.1"/>
    <property type="molecule type" value="Genomic_DNA"/>
</dbReference>
<dbReference type="EMBL" id="CM000785">
    <property type="protein sequence ID" value="AQL02310.1"/>
    <property type="molecule type" value="Genomic_DNA"/>
</dbReference>
<sequence length="13" mass="1495">MLGHLLIYAVSFM</sequence>
<name>A0A1D6NW26_MAIZE</name>
<accession>A0A1D6NW26</accession>
<dbReference type="EMBL" id="CM007647">
    <property type="protein sequence ID" value="ONM08999.1"/>
    <property type="molecule type" value="Genomic_DNA"/>
</dbReference>
<dbReference type="EMBL" id="CM000785">
    <property type="protein sequence ID" value="AQL02305.1"/>
    <property type="molecule type" value="Genomic_DNA"/>
</dbReference>
<protein>
    <submittedName>
        <fullName evidence="2">Granule-bound starch synthase 1 chloroplastic/amyloplastic</fullName>
    </submittedName>
    <submittedName>
        <fullName evidence="1">Granule-bound starch synthase 1, chloroplastic/amyloplastic</fullName>
    </submittedName>
</protein>
<organism evidence="2">
    <name type="scientific">Zea mays</name>
    <name type="common">Maize</name>
    <dbReference type="NCBI Taxonomy" id="4577"/>
    <lineage>
        <taxon>Eukaryota</taxon>
        <taxon>Viridiplantae</taxon>
        <taxon>Streptophyta</taxon>
        <taxon>Embryophyta</taxon>
        <taxon>Tracheophyta</taxon>
        <taxon>Spermatophyta</taxon>
        <taxon>Magnoliopsida</taxon>
        <taxon>Liliopsida</taxon>
        <taxon>Poales</taxon>
        <taxon>Poaceae</taxon>
        <taxon>PACMAD clade</taxon>
        <taxon>Panicoideae</taxon>
        <taxon>Andropogonodae</taxon>
        <taxon>Andropogoneae</taxon>
        <taxon>Tripsacinae</taxon>
        <taxon>Zea</taxon>
    </lineage>
</organism>
<dbReference type="EMBL" id="CM000785">
    <property type="protein sequence ID" value="AQL02314.1"/>
    <property type="molecule type" value="Genomic_DNA"/>
</dbReference>
<evidence type="ECO:0000313" key="2">
    <source>
        <dbReference type="EMBL" id="ONM08985.1"/>
    </source>
</evidence>
<dbReference type="EMBL" id="CM000785">
    <property type="protein sequence ID" value="AQL02323.1"/>
    <property type="molecule type" value="Genomic_DNA"/>
</dbReference>
<reference evidence="2" key="1">
    <citation type="submission" date="2015-12" db="EMBL/GenBank/DDBJ databases">
        <title>Update maize B73 reference genome by single molecule sequencing technologies.</title>
        <authorList>
            <consortium name="Maize Genome Sequencing Project"/>
            <person name="Ware D."/>
        </authorList>
    </citation>
    <scope>NUCLEOTIDE SEQUENCE [LARGE SCALE GENOMIC DNA]</scope>
    <source>
        <tissue evidence="2">Seedling</tissue>
    </source>
</reference>
<dbReference type="EMBL" id="CM007647">
    <property type="protein sequence ID" value="ONM09002.1"/>
    <property type="molecule type" value="Genomic_DNA"/>
</dbReference>